<evidence type="ECO:0000313" key="2">
    <source>
        <dbReference type="WBParaSite" id="PDA_v2.g28900.t1"/>
    </source>
</evidence>
<dbReference type="Proteomes" id="UP000887578">
    <property type="component" value="Unplaced"/>
</dbReference>
<dbReference type="WBParaSite" id="PDA_v2.g28900.t1">
    <property type="protein sequence ID" value="PDA_v2.g28900.t1"/>
    <property type="gene ID" value="PDA_v2.g28900"/>
</dbReference>
<proteinExistence type="predicted"/>
<accession>A0A914QCB1</accession>
<sequence>MHHRCKVGDCVLHNFDFLKKLAKTQSAKKRYNLIKYANPDEMQALVEIAHNIVHSKFKLTPAKTRKLTPYATPIRELSRARTVNTVKRVLQNGNGIPLASLLLPVLLAVGQKLLE</sequence>
<keyword evidence="1" id="KW-1185">Reference proteome</keyword>
<dbReference type="AlphaFoldDB" id="A0A914QCB1"/>
<organism evidence="1 2">
    <name type="scientific">Panagrolaimus davidi</name>
    <dbReference type="NCBI Taxonomy" id="227884"/>
    <lineage>
        <taxon>Eukaryota</taxon>
        <taxon>Metazoa</taxon>
        <taxon>Ecdysozoa</taxon>
        <taxon>Nematoda</taxon>
        <taxon>Chromadorea</taxon>
        <taxon>Rhabditida</taxon>
        <taxon>Tylenchina</taxon>
        <taxon>Panagrolaimomorpha</taxon>
        <taxon>Panagrolaimoidea</taxon>
        <taxon>Panagrolaimidae</taxon>
        <taxon>Panagrolaimus</taxon>
    </lineage>
</organism>
<name>A0A914QCB1_9BILA</name>
<reference evidence="2" key="1">
    <citation type="submission" date="2022-11" db="UniProtKB">
        <authorList>
            <consortium name="WormBaseParasite"/>
        </authorList>
    </citation>
    <scope>IDENTIFICATION</scope>
</reference>
<protein>
    <submittedName>
        <fullName evidence="2">Uncharacterized protein</fullName>
    </submittedName>
</protein>
<evidence type="ECO:0000313" key="1">
    <source>
        <dbReference type="Proteomes" id="UP000887578"/>
    </source>
</evidence>